<gene>
    <name evidence="2" type="ORF">Tci_921144</name>
</gene>
<proteinExistence type="predicted"/>
<feature type="non-terminal residue" evidence="2">
    <location>
        <position position="1"/>
    </location>
</feature>
<protein>
    <submittedName>
        <fullName evidence="2">Uncharacterized protein</fullName>
    </submittedName>
</protein>
<comment type="caution">
    <text evidence="2">The sequence shown here is derived from an EMBL/GenBank/DDBJ whole genome shotgun (WGS) entry which is preliminary data.</text>
</comment>
<evidence type="ECO:0000256" key="1">
    <source>
        <dbReference type="SAM" id="MobiDB-lite"/>
    </source>
</evidence>
<organism evidence="2">
    <name type="scientific">Tanacetum cinerariifolium</name>
    <name type="common">Dalmatian daisy</name>
    <name type="synonym">Chrysanthemum cinerariifolium</name>
    <dbReference type="NCBI Taxonomy" id="118510"/>
    <lineage>
        <taxon>Eukaryota</taxon>
        <taxon>Viridiplantae</taxon>
        <taxon>Streptophyta</taxon>
        <taxon>Embryophyta</taxon>
        <taxon>Tracheophyta</taxon>
        <taxon>Spermatophyta</taxon>
        <taxon>Magnoliopsida</taxon>
        <taxon>eudicotyledons</taxon>
        <taxon>Gunneridae</taxon>
        <taxon>Pentapetalae</taxon>
        <taxon>asterids</taxon>
        <taxon>campanulids</taxon>
        <taxon>Asterales</taxon>
        <taxon>Asteraceae</taxon>
        <taxon>Asteroideae</taxon>
        <taxon>Anthemideae</taxon>
        <taxon>Anthemidinae</taxon>
        <taxon>Tanacetum</taxon>
    </lineage>
</organism>
<sequence length="47" mass="5304">KEEEKINDEETIDEGDDEVTKEMYDDVNVNLGNKDTDITNADQGVSE</sequence>
<feature type="compositionally biased region" description="Acidic residues" evidence="1">
    <location>
        <begin position="1"/>
        <end position="17"/>
    </location>
</feature>
<reference evidence="2" key="1">
    <citation type="journal article" date="2019" name="Sci. Rep.">
        <title>Draft genome of Tanacetum cinerariifolium, the natural source of mosquito coil.</title>
        <authorList>
            <person name="Yamashiro T."/>
            <person name="Shiraishi A."/>
            <person name="Satake H."/>
            <person name="Nakayama K."/>
        </authorList>
    </citation>
    <scope>NUCLEOTIDE SEQUENCE</scope>
</reference>
<accession>A0A699WNJ5</accession>
<dbReference type="EMBL" id="BKCJ011737111">
    <property type="protein sequence ID" value="GFD49175.1"/>
    <property type="molecule type" value="Genomic_DNA"/>
</dbReference>
<evidence type="ECO:0000313" key="2">
    <source>
        <dbReference type="EMBL" id="GFD49175.1"/>
    </source>
</evidence>
<dbReference type="AlphaFoldDB" id="A0A699WNJ5"/>
<feature type="region of interest" description="Disordered" evidence="1">
    <location>
        <begin position="1"/>
        <end position="20"/>
    </location>
</feature>
<name>A0A699WNJ5_TANCI</name>